<gene>
    <name evidence="2" type="ORF">SMD27_19300</name>
</gene>
<dbReference type="PANTHER" id="PTHR12463">
    <property type="entry name" value="OXYGENASE-RELATED"/>
    <property type="match status" value="1"/>
</dbReference>
<sequence length="153" mass="17591">MGGETPDRSFGWHYDFSKALIEEAAPIPDWLMPMQQLAAQFAGLKATDLVQALLIYYPPGATLGWHRDRPVFEHVLGISLGTTVKMRFRRRRDRGFQRHAAVLPPRSLYHLAGEARHLWEHSIPATDVTRWSITFRSLSDRTADRPFPRRQTA</sequence>
<keyword evidence="3" id="KW-1185">Reference proteome</keyword>
<dbReference type="PANTHER" id="PTHR12463:SF1">
    <property type="entry name" value="2-OXOGLUTARATE AND FE-DEPENDENT OXYGENASE FAMILY PROTEIN"/>
    <property type="match status" value="1"/>
</dbReference>
<evidence type="ECO:0000259" key="1">
    <source>
        <dbReference type="PROSITE" id="PS51471"/>
    </source>
</evidence>
<reference evidence="2 3" key="1">
    <citation type="journal article" date="2016" name="Antonie Van Leeuwenhoek">
        <title>Dongia soli sp. nov., isolated from soil from Dokdo, Korea.</title>
        <authorList>
            <person name="Kim D.U."/>
            <person name="Lee H."/>
            <person name="Kim H."/>
            <person name="Kim S.G."/>
            <person name="Ka J.O."/>
        </authorList>
    </citation>
    <scope>NUCLEOTIDE SEQUENCE [LARGE SCALE GENOMIC DNA]</scope>
    <source>
        <strain evidence="2 3">D78</strain>
    </source>
</reference>
<dbReference type="EMBL" id="JAXCLW010000007">
    <property type="protein sequence ID" value="MDY0884998.1"/>
    <property type="molecule type" value="Genomic_DNA"/>
</dbReference>
<accession>A0ABU5EF30</accession>
<keyword evidence="2" id="KW-0560">Oxidoreductase</keyword>
<keyword evidence="2" id="KW-0223">Dioxygenase</keyword>
<dbReference type="Gene3D" id="2.60.120.590">
    <property type="entry name" value="Alpha-ketoglutarate-dependent dioxygenase AlkB-like"/>
    <property type="match status" value="1"/>
</dbReference>
<comment type="caution">
    <text evidence="2">The sequence shown here is derived from an EMBL/GenBank/DDBJ whole genome shotgun (WGS) entry which is preliminary data.</text>
</comment>
<dbReference type="InterPro" id="IPR005123">
    <property type="entry name" value="Oxoglu/Fe-dep_dioxygenase_dom"/>
</dbReference>
<protein>
    <submittedName>
        <fullName evidence="2">Alpha-ketoglutarate-dependent dioxygenase AlkB</fullName>
    </submittedName>
</protein>
<proteinExistence type="predicted"/>
<dbReference type="InterPro" id="IPR032857">
    <property type="entry name" value="ALKBH4"/>
</dbReference>
<evidence type="ECO:0000313" key="2">
    <source>
        <dbReference type="EMBL" id="MDY0884998.1"/>
    </source>
</evidence>
<dbReference type="PROSITE" id="PS51471">
    <property type="entry name" value="FE2OG_OXY"/>
    <property type="match status" value="1"/>
</dbReference>
<dbReference type="Proteomes" id="UP001279642">
    <property type="component" value="Unassembled WGS sequence"/>
</dbReference>
<dbReference type="RefSeq" id="WP_320510072.1">
    <property type="nucleotide sequence ID" value="NZ_JAXCLW010000007.1"/>
</dbReference>
<dbReference type="SUPFAM" id="SSF51197">
    <property type="entry name" value="Clavaminate synthase-like"/>
    <property type="match status" value="1"/>
</dbReference>
<feature type="domain" description="Fe2OG dioxygenase" evidence="1">
    <location>
        <begin position="48"/>
        <end position="139"/>
    </location>
</feature>
<dbReference type="Pfam" id="PF13532">
    <property type="entry name" value="2OG-FeII_Oxy_2"/>
    <property type="match status" value="1"/>
</dbReference>
<dbReference type="GO" id="GO:0051213">
    <property type="term" value="F:dioxygenase activity"/>
    <property type="evidence" value="ECO:0007669"/>
    <property type="project" value="UniProtKB-KW"/>
</dbReference>
<evidence type="ECO:0000313" key="3">
    <source>
        <dbReference type="Proteomes" id="UP001279642"/>
    </source>
</evidence>
<organism evidence="2 3">
    <name type="scientific">Dongia soli</name>
    <dbReference type="NCBI Taxonomy" id="600628"/>
    <lineage>
        <taxon>Bacteria</taxon>
        <taxon>Pseudomonadati</taxon>
        <taxon>Pseudomonadota</taxon>
        <taxon>Alphaproteobacteria</taxon>
        <taxon>Rhodospirillales</taxon>
        <taxon>Dongiaceae</taxon>
        <taxon>Dongia</taxon>
    </lineage>
</organism>
<dbReference type="InterPro" id="IPR027450">
    <property type="entry name" value="AlkB-like"/>
</dbReference>
<name>A0ABU5EF30_9PROT</name>
<dbReference type="InterPro" id="IPR037151">
    <property type="entry name" value="AlkB-like_sf"/>
</dbReference>